<reference evidence="1 2" key="1">
    <citation type="submission" date="2019-08" db="EMBL/GenBank/DDBJ databases">
        <title>Bradymonadales sp. TMQ2.</title>
        <authorList>
            <person name="Liang Q."/>
        </authorList>
    </citation>
    <scope>NUCLEOTIDE SEQUENCE [LARGE SCALE GENOMIC DNA]</scope>
    <source>
        <strain evidence="1 2">TMQ2</strain>
    </source>
</reference>
<accession>A0A5C6X6W5</accession>
<proteinExistence type="predicted"/>
<sequence>MFANSTVALTQRLATEACATPPRSFTPTDLPGPPMANFSPRLRIALPAVALLLAAMAAVLLWPQKVDPPLDTTVELPDPPLDQAPRWSLNDNAPTLQWKLDSTATLRLPDGSTFAPTPAPTPHHWDAQHLAHQGWTALAAHADNGDQATWWFTEGAPYAILDLQADLSRGDWSIQLPDLPIRAYPADLLGSTNALEDLTETPLIALTLQSEAGPLSLTLSGPALARLDTSTTPPRLRLNPLPTRCESLVSAPSRLRLTLHFGDAPLPLAVAAPSGATSQLIPFFAEPPDQGGDPWEEGRSRDARELARRIRALIFGHSNPDDPRYGNGGLLQQNIGASFLIPEAWWSSTPITELREDLEQTPYELILATATPESAPAGPNLYTDAPLECATLNERAFVTGPPITDAPTYSLGSWLPQTPQLNAIAPTRDAILEHLLPEDATHGALRPGRLTLAHFPLVASRNPLVESFDHTLLVPERNGHWTLHEDLARALIAFEFREDRPTLALTSLATRATSQDLDRQPALWRPDGTLSESTRLLLTPDATLPPTASDLTPPTSLRWLVSPQR</sequence>
<dbReference type="RefSeq" id="WP_230470414.1">
    <property type="nucleotide sequence ID" value="NZ_VOSL01000133.1"/>
</dbReference>
<dbReference type="EMBL" id="VOSL01000133">
    <property type="protein sequence ID" value="TXD32315.1"/>
    <property type="molecule type" value="Genomic_DNA"/>
</dbReference>
<organism evidence="1 2">
    <name type="scientific">Lujinxingia vulgaris</name>
    <dbReference type="NCBI Taxonomy" id="2600176"/>
    <lineage>
        <taxon>Bacteria</taxon>
        <taxon>Deltaproteobacteria</taxon>
        <taxon>Bradymonadales</taxon>
        <taxon>Lujinxingiaceae</taxon>
        <taxon>Lujinxingia</taxon>
    </lineage>
</organism>
<dbReference type="Proteomes" id="UP000321046">
    <property type="component" value="Unassembled WGS sequence"/>
</dbReference>
<evidence type="ECO:0000313" key="2">
    <source>
        <dbReference type="Proteomes" id="UP000321046"/>
    </source>
</evidence>
<comment type="caution">
    <text evidence="1">The sequence shown here is derived from an EMBL/GenBank/DDBJ whole genome shotgun (WGS) entry which is preliminary data.</text>
</comment>
<gene>
    <name evidence="1" type="ORF">FRC96_18040</name>
</gene>
<evidence type="ECO:0000313" key="1">
    <source>
        <dbReference type="EMBL" id="TXD32315.1"/>
    </source>
</evidence>
<protein>
    <submittedName>
        <fullName evidence="1">Uncharacterized protein</fullName>
    </submittedName>
</protein>
<dbReference type="AlphaFoldDB" id="A0A5C6X6W5"/>
<name>A0A5C6X6W5_9DELT</name>